<dbReference type="GO" id="GO:0008237">
    <property type="term" value="F:metallopeptidase activity"/>
    <property type="evidence" value="ECO:0007669"/>
    <property type="project" value="UniProtKB-KW"/>
</dbReference>
<dbReference type="Proteomes" id="UP000589516">
    <property type="component" value="Unassembled WGS sequence"/>
</dbReference>
<dbReference type="PANTHER" id="PTHR36844">
    <property type="entry name" value="PROTEASE PRSW"/>
    <property type="match status" value="1"/>
</dbReference>
<proteinExistence type="predicted"/>
<keyword evidence="2" id="KW-0482">Metalloprotease</keyword>
<feature type="transmembrane region" description="Helical" evidence="1">
    <location>
        <begin position="314"/>
        <end position="333"/>
    </location>
</feature>
<dbReference type="PANTHER" id="PTHR36844:SF1">
    <property type="entry name" value="PROTEASE PRSW"/>
    <property type="match status" value="1"/>
</dbReference>
<feature type="transmembrane region" description="Helical" evidence="1">
    <location>
        <begin position="162"/>
        <end position="185"/>
    </location>
</feature>
<sequence>MLPRGLFRIYGLVLGNLLLLMGGQLAYLYFVPLEQDGTPLLPAVPLLPFFMLIMLCSGALIVGALLQKMPRPLLFIPSRKSGGLPPFRGYFLPGQGERYYHRELPEDDVPLPKMAEELVEPPWIQPVPSQPLELPAAKWLLLGFLMAIALGVAVLAEKGEFLLLFPLAFVAAFSFPALLWVSYIYRRTHSEPEPQRLVLIALSWGMFATLPASLLNDAGGRLLGADPMLMLEGGAVSRAEILLVTVVAPLVEEALKPLGLLFVMSRLRTPYEGVLYGAACGMGFAMMENMLYDLLVLIWYGADAWTINAFARGVGSTVLHAVGPALVGFALALSRRGDWPANRVVPAAYLGGVIVHGTWNAAATLPFIFPDDPQMETNSWVALGLVLIACLLLVRELLRRGLAYDEPQP</sequence>
<organism evidence="2 3">
    <name type="scientific">Marine Group III euryarchaeote</name>
    <dbReference type="NCBI Taxonomy" id="2173149"/>
    <lineage>
        <taxon>Archaea</taxon>
        <taxon>Methanobacteriati</taxon>
        <taxon>Thermoplasmatota</taxon>
        <taxon>Thermoplasmata</taxon>
        <taxon>Candidatus Thermoprofundales</taxon>
    </lineage>
</organism>
<keyword evidence="2" id="KW-0645">Protease</keyword>
<evidence type="ECO:0000256" key="1">
    <source>
        <dbReference type="SAM" id="Phobius"/>
    </source>
</evidence>
<keyword evidence="1" id="KW-0472">Membrane</keyword>
<name>A0A7C7ZDX9_9ARCH</name>
<keyword evidence="1" id="KW-1133">Transmembrane helix</keyword>
<feature type="transmembrane region" description="Helical" evidence="1">
    <location>
        <begin position="345"/>
        <end position="368"/>
    </location>
</feature>
<dbReference type="InterPro" id="IPR026898">
    <property type="entry name" value="PrsW"/>
</dbReference>
<accession>A0A7C7ZDX9</accession>
<feature type="transmembrane region" description="Helical" evidence="1">
    <location>
        <begin position="43"/>
        <end position="66"/>
    </location>
</feature>
<keyword evidence="2" id="KW-0378">Hydrolase</keyword>
<feature type="transmembrane region" description="Helical" evidence="1">
    <location>
        <begin position="12"/>
        <end position="31"/>
    </location>
</feature>
<keyword evidence="1" id="KW-0812">Transmembrane</keyword>
<reference evidence="3" key="1">
    <citation type="journal article" date="2019" name="bioRxiv">
        <title>Genome diversification in globally distributed novel marine Proteobacteria is linked to environmental adaptation.</title>
        <authorList>
            <person name="Zhou Z."/>
            <person name="Tran P.Q."/>
            <person name="Kieft K."/>
            <person name="Anantharaman K."/>
        </authorList>
    </citation>
    <scope>NUCLEOTIDE SEQUENCE [LARGE SCALE GENOMIC DNA]</scope>
</reference>
<feature type="transmembrane region" description="Helical" evidence="1">
    <location>
        <begin position="273"/>
        <end position="302"/>
    </location>
</feature>
<feature type="transmembrane region" description="Helical" evidence="1">
    <location>
        <begin position="197"/>
        <end position="215"/>
    </location>
</feature>
<feature type="transmembrane region" description="Helical" evidence="1">
    <location>
        <begin position="380"/>
        <end position="398"/>
    </location>
</feature>
<dbReference type="AlphaFoldDB" id="A0A7C7ZDX9"/>
<feature type="transmembrane region" description="Helical" evidence="1">
    <location>
        <begin position="235"/>
        <end position="252"/>
    </location>
</feature>
<gene>
    <name evidence="2" type="ORF">EYQ16_05015</name>
</gene>
<evidence type="ECO:0000313" key="2">
    <source>
        <dbReference type="EMBL" id="HIG63855.1"/>
    </source>
</evidence>
<dbReference type="GO" id="GO:0006508">
    <property type="term" value="P:proteolysis"/>
    <property type="evidence" value="ECO:0007669"/>
    <property type="project" value="UniProtKB-KW"/>
</dbReference>
<dbReference type="Pfam" id="PF13367">
    <property type="entry name" value="PrsW-protease"/>
    <property type="match status" value="1"/>
</dbReference>
<comment type="caution">
    <text evidence="2">The sequence shown here is derived from an EMBL/GenBank/DDBJ whole genome shotgun (WGS) entry which is preliminary data.</text>
</comment>
<feature type="transmembrane region" description="Helical" evidence="1">
    <location>
        <begin position="139"/>
        <end position="156"/>
    </location>
</feature>
<protein>
    <submittedName>
        <fullName evidence="2">PrsW family intramembrane metalloprotease</fullName>
    </submittedName>
</protein>
<dbReference type="EMBL" id="DUAV01000031">
    <property type="protein sequence ID" value="HIG63855.1"/>
    <property type="molecule type" value="Genomic_DNA"/>
</dbReference>
<evidence type="ECO:0000313" key="3">
    <source>
        <dbReference type="Proteomes" id="UP000589516"/>
    </source>
</evidence>